<sequence>MPANPWELRADVRPLEAAAQRWTEISEVMARRGDDLVDAARRATEGWDAGAAESYEQHRRQVLANLDRFTSLATQIAGSLRAVSAVITSSQKELDQNWAKVAMIPHEVVGESRHLVFKPSEDDERGKVTQGQAESEEIRRRLTLSLDQESTRLRAARAEFVIVRTELMTLTGSRFPGFAAPGQDESGVGTVPAISTSVPGSAQGGVSGVGGLAPIGPISVSMPDLQGLSGLGPIAATAAAGLMGRRGTTRTSTTATPPIGGMGGGAMAARAGTMSRGMASGRSGSRMAAPKLERTSSEETAARAAREKETLREAKRAALEEKRAERAARKAEREAERQAGRDPGRDKDRDRDKRKDPRDEERDERDADLDAELDGEAGDGTADVDPDVEAERPPAIVVVHEPTPGGHAGEPRR</sequence>
<organism evidence="2 3">
    <name type="scientific">Nocardioides cavernae</name>
    <dbReference type="NCBI Taxonomy" id="1921566"/>
    <lineage>
        <taxon>Bacteria</taxon>
        <taxon>Bacillati</taxon>
        <taxon>Actinomycetota</taxon>
        <taxon>Actinomycetes</taxon>
        <taxon>Propionibacteriales</taxon>
        <taxon>Nocardioidaceae</taxon>
        <taxon>Nocardioides</taxon>
    </lineage>
</organism>
<feature type="region of interest" description="Disordered" evidence="1">
    <location>
        <begin position="275"/>
        <end position="413"/>
    </location>
</feature>
<name>A0A7Y9H0X5_9ACTN</name>
<proteinExistence type="predicted"/>
<reference evidence="2 3" key="1">
    <citation type="submission" date="2020-07" db="EMBL/GenBank/DDBJ databases">
        <authorList>
            <person name="Partida-Martinez L."/>
            <person name="Huntemann M."/>
            <person name="Clum A."/>
            <person name="Wang J."/>
            <person name="Palaniappan K."/>
            <person name="Ritter S."/>
            <person name="Chen I.-M."/>
            <person name="Stamatis D."/>
            <person name="Reddy T."/>
            <person name="O'Malley R."/>
            <person name="Daum C."/>
            <person name="Shapiro N."/>
            <person name="Ivanova N."/>
            <person name="Kyrpides N."/>
            <person name="Woyke T."/>
        </authorList>
    </citation>
    <scope>NUCLEOTIDE SEQUENCE [LARGE SCALE GENOMIC DNA]</scope>
    <source>
        <strain evidence="2 3">AT2.17</strain>
    </source>
</reference>
<accession>A0A7Y9H0X5</accession>
<reference evidence="2 3" key="2">
    <citation type="submission" date="2020-08" db="EMBL/GenBank/DDBJ databases">
        <title>The Agave Microbiome: Exploring the role of microbial communities in plant adaptations to desert environments.</title>
        <authorList>
            <person name="Partida-Martinez L.P."/>
        </authorList>
    </citation>
    <scope>NUCLEOTIDE SEQUENCE [LARGE SCALE GENOMIC DNA]</scope>
    <source>
        <strain evidence="2 3">AT2.17</strain>
    </source>
</reference>
<feature type="compositionally biased region" description="Low complexity" evidence="1">
    <location>
        <begin position="275"/>
        <end position="289"/>
    </location>
</feature>
<feature type="compositionally biased region" description="Basic and acidic residues" evidence="1">
    <location>
        <begin position="291"/>
        <end position="360"/>
    </location>
</feature>
<dbReference type="Proteomes" id="UP000549911">
    <property type="component" value="Unassembled WGS sequence"/>
</dbReference>
<comment type="caution">
    <text evidence="2">The sequence shown here is derived from an EMBL/GenBank/DDBJ whole genome shotgun (WGS) entry which is preliminary data.</text>
</comment>
<dbReference type="EMBL" id="JACCBW010000001">
    <property type="protein sequence ID" value="NYE35945.1"/>
    <property type="molecule type" value="Genomic_DNA"/>
</dbReference>
<evidence type="ECO:0000256" key="1">
    <source>
        <dbReference type="SAM" id="MobiDB-lite"/>
    </source>
</evidence>
<protein>
    <submittedName>
        <fullName evidence="2">Uncharacterized protein</fullName>
    </submittedName>
</protein>
<evidence type="ECO:0000313" key="2">
    <source>
        <dbReference type="EMBL" id="NYE35945.1"/>
    </source>
</evidence>
<gene>
    <name evidence="2" type="ORF">F4692_001049</name>
</gene>
<evidence type="ECO:0000313" key="3">
    <source>
        <dbReference type="Proteomes" id="UP000549911"/>
    </source>
</evidence>
<keyword evidence="3" id="KW-1185">Reference proteome</keyword>
<dbReference type="AlphaFoldDB" id="A0A7Y9H0X5"/>
<feature type="compositionally biased region" description="Acidic residues" evidence="1">
    <location>
        <begin position="361"/>
        <end position="388"/>
    </location>
</feature>
<dbReference type="RefSeq" id="WP_179618540.1">
    <property type="nucleotide sequence ID" value="NZ_JACCBW010000001.1"/>
</dbReference>